<evidence type="ECO:0000313" key="1">
    <source>
        <dbReference type="EMBL" id="MBI1620071.1"/>
    </source>
</evidence>
<gene>
    <name evidence="1" type="ORF">IOD40_05255</name>
</gene>
<sequence>MAYPKTRFSSHNLPRENGGATYAVWRHLAPGNQYIAGYISKTRRGTWQVDIATRHYGQRITETAKFADAKRMARELLA</sequence>
<dbReference type="RefSeq" id="WP_198475025.1">
    <property type="nucleotide sequence ID" value="NZ_JADGMQ010000002.1"/>
</dbReference>
<organism evidence="1 2">
    <name type="scientific">Aquamicrobium zhengzhouense</name>
    <dbReference type="NCBI Taxonomy" id="2781738"/>
    <lineage>
        <taxon>Bacteria</taxon>
        <taxon>Pseudomonadati</taxon>
        <taxon>Pseudomonadota</taxon>
        <taxon>Alphaproteobacteria</taxon>
        <taxon>Hyphomicrobiales</taxon>
        <taxon>Phyllobacteriaceae</taxon>
        <taxon>Aquamicrobium</taxon>
    </lineage>
</organism>
<evidence type="ECO:0000313" key="2">
    <source>
        <dbReference type="Proteomes" id="UP000601789"/>
    </source>
</evidence>
<proteinExistence type="predicted"/>
<dbReference type="EMBL" id="JADGMQ010000002">
    <property type="protein sequence ID" value="MBI1620071.1"/>
    <property type="molecule type" value="Genomic_DNA"/>
</dbReference>
<dbReference type="Proteomes" id="UP000601789">
    <property type="component" value="Unassembled WGS sequence"/>
</dbReference>
<keyword evidence="2" id="KW-1185">Reference proteome</keyword>
<reference evidence="1 2" key="1">
    <citation type="submission" date="2020-10" db="EMBL/GenBank/DDBJ databases">
        <title>Aquamicrobium zhengzhouensis sp. nov., a exopolysaccharide producing bacterium isolated from farmland soil.</title>
        <authorList>
            <person name="Wang X."/>
        </authorList>
    </citation>
    <scope>NUCLEOTIDE SEQUENCE [LARGE SCALE GENOMIC DNA]</scope>
    <source>
        <strain evidence="2">cd-1</strain>
    </source>
</reference>
<name>A0ABS0SA04_9HYPH</name>
<comment type="caution">
    <text evidence="1">The sequence shown here is derived from an EMBL/GenBank/DDBJ whole genome shotgun (WGS) entry which is preliminary data.</text>
</comment>
<protein>
    <recommendedName>
        <fullName evidence="3">AP2 domain-containing protein</fullName>
    </recommendedName>
</protein>
<accession>A0ABS0SA04</accession>
<evidence type="ECO:0008006" key="3">
    <source>
        <dbReference type="Google" id="ProtNLM"/>
    </source>
</evidence>